<organism evidence="5 6">
    <name type="scientific">Lupinus angustifolius</name>
    <name type="common">Narrow-leaved blue lupine</name>
    <dbReference type="NCBI Taxonomy" id="3871"/>
    <lineage>
        <taxon>Eukaryota</taxon>
        <taxon>Viridiplantae</taxon>
        <taxon>Streptophyta</taxon>
        <taxon>Embryophyta</taxon>
        <taxon>Tracheophyta</taxon>
        <taxon>Spermatophyta</taxon>
        <taxon>Magnoliopsida</taxon>
        <taxon>eudicotyledons</taxon>
        <taxon>Gunneridae</taxon>
        <taxon>Pentapetalae</taxon>
        <taxon>rosids</taxon>
        <taxon>fabids</taxon>
        <taxon>Fabales</taxon>
        <taxon>Fabaceae</taxon>
        <taxon>Papilionoideae</taxon>
        <taxon>50 kb inversion clade</taxon>
        <taxon>genistoids sensu lato</taxon>
        <taxon>core genistoids</taxon>
        <taxon>Genisteae</taxon>
        <taxon>Lupinus</taxon>
    </lineage>
</organism>
<proteinExistence type="predicted"/>
<dbReference type="AlphaFoldDB" id="A0A1J7GYF0"/>
<dbReference type="STRING" id="3871.A0A1J7GYF0"/>
<dbReference type="PANTHER" id="PTHR33214">
    <property type="entry name" value="BIFUNCTIONAL INHIBITOR/LIPID-TRANSFER PROTEIN/SEED STORAGE 2S ALBUMIN SUPERFAMILY PROTEIN"/>
    <property type="match status" value="1"/>
</dbReference>
<dbReference type="SUPFAM" id="SSF47699">
    <property type="entry name" value="Bifunctional inhibitor/lipid-transfer protein/seed storage 2S albumin"/>
    <property type="match status" value="1"/>
</dbReference>
<dbReference type="Proteomes" id="UP000188354">
    <property type="component" value="Chromosome LG09"/>
</dbReference>
<dbReference type="PANTHER" id="PTHR33214:SF44">
    <property type="entry name" value="NON-SPECIFIC LIPID TRANSFER PROTEIN GPI-ANCHORED 33"/>
    <property type="match status" value="1"/>
</dbReference>
<dbReference type="InterPro" id="IPR016140">
    <property type="entry name" value="Bifunc_inhib/LTP/seed_store"/>
</dbReference>
<dbReference type="CDD" id="cd01959">
    <property type="entry name" value="nsLTP2"/>
    <property type="match status" value="1"/>
</dbReference>
<evidence type="ECO:0000259" key="4">
    <source>
        <dbReference type="SMART" id="SM00499"/>
    </source>
</evidence>
<feature type="signal peptide" evidence="3">
    <location>
        <begin position="1"/>
        <end position="27"/>
    </location>
</feature>
<evidence type="ECO:0000313" key="5">
    <source>
        <dbReference type="EMBL" id="OIW05502.1"/>
    </source>
</evidence>
<dbReference type="SMART" id="SM00499">
    <property type="entry name" value="AAI"/>
    <property type="match status" value="1"/>
</dbReference>
<keyword evidence="6" id="KW-1185">Reference proteome</keyword>
<dbReference type="EMBL" id="CM007369">
    <property type="protein sequence ID" value="OIW05502.1"/>
    <property type="molecule type" value="Genomic_DNA"/>
</dbReference>
<dbReference type="OMA" id="VCHIRIP"/>
<dbReference type="Pfam" id="PF00234">
    <property type="entry name" value="Tryp_alpha_amyl"/>
    <property type="match status" value="1"/>
</dbReference>
<dbReference type="GO" id="GO:0006869">
    <property type="term" value="P:lipid transport"/>
    <property type="evidence" value="ECO:0007669"/>
    <property type="project" value="InterPro"/>
</dbReference>
<keyword evidence="3" id="KW-0732">Signal</keyword>
<dbReference type="Gramene" id="OIW05502">
    <property type="protein sequence ID" value="OIW05502"/>
    <property type="gene ID" value="TanjilG_27632"/>
</dbReference>
<sequence length="95" mass="10394">MMKKVTVLHAMVLVALVLVEVSYKVEAVNCSLMELSSCLGAITFNAPPSSTCCQKLKEQKPCLCWYLQNPTLKQYVNSPGVRMVTNSCGVPLPNC</sequence>
<accession>A0A1J7GYF0</accession>
<dbReference type="GO" id="GO:0008289">
    <property type="term" value="F:lipid binding"/>
    <property type="evidence" value="ECO:0007669"/>
    <property type="project" value="UniProtKB-KW"/>
</dbReference>
<dbReference type="InterPro" id="IPR033872">
    <property type="entry name" value="nsLTP2"/>
</dbReference>
<keyword evidence="1" id="KW-0813">Transport</keyword>
<name>A0A1J7GYF0_LUPAN</name>
<protein>
    <recommendedName>
        <fullName evidence="4">Bifunctional inhibitor/plant lipid transfer protein/seed storage helical domain-containing protein</fullName>
    </recommendedName>
</protein>
<gene>
    <name evidence="5" type="ORF">TanjilG_27632</name>
</gene>
<dbReference type="Gene3D" id="1.10.110.10">
    <property type="entry name" value="Plant lipid-transfer and hydrophobic proteins"/>
    <property type="match status" value="1"/>
</dbReference>
<feature type="chain" id="PRO_5012340057" description="Bifunctional inhibitor/plant lipid transfer protein/seed storage helical domain-containing protein" evidence="3">
    <location>
        <begin position="28"/>
        <end position="95"/>
    </location>
</feature>
<evidence type="ECO:0000256" key="1">
    <source>
        <dbReference type="ARBA" id="ARBA00022448"/>
    </source>
</evidence>
<evidence type="ECO:0000256" key="3">
    <source>
        <dbReference type="SAM" id="SignalP"/>
    </source>
</evidence>
<feature type="domain" description="Bifunctional inhibitor/plant lipid transfer protein/seed storage helical" evidence="4">
    <location>
        <begin position="30"/>
        <end position="95"/>
    </location>
</feature>
<evidence type="ECO:0000256" key="2">
    <source>
        <dbReference type="ARBA" id="ARBA00023121"/>
    </source>
</evidence>
<evidence type="ECO:0000313" key="6">
    <source>
        <dbReference type="Proteomes" id="UP000188354"/>
    </source>
</evidence>
<reference evidence="5 6" key="1">
    <citation type="journal article" date="2017" name="Plant Biotechnol. J.">
        <title>A comprehensive draft genome sequence for lupin (Lupinus angustifolius), an emerging health food: insights into plant-microbe interactions and legume evolution.</title>
        <authorList>
            <person name="Hane J.K."/>
            <person name="Ming Y."/>
            <person name="Kamphuis L.G."/>
            <person name="Nelson M.N."/>
            <person name="Garg G."/>
            <person name="Atkins C.A."/>
            <person name="Bayer P.E."/>
            <person name="Bravo A."/>
            <person name="Bringans S."/>
            <person name="Cannon S."/>
            <person name="Edwards D."/>
            <person name="Foley R."/>
            <person name="Gao L.L."/>
            <person name="Harrison M.J."/>
            <person name="Huang W."/>
            <person name="Hurgobin B."/>
            <person name="Li S."/>
            <person name="Liu C.W."/>
            <person name="McGrath A."/>
            <person name="Morahan G."/>
            <person name="Murray J."/>
            <person name="Weller J."/>
            <person name="Jian J."/>
            <person name="Singh K.B."/>
        </authorList>
    </citation>
    <scope>NUCLEOTIDE SEQUENCE [LARGE SCALE GENOMIC DNA]</scope>
    <source>
        <strain evidence="6">cv. Tanjil</strain>
        <tissue evidence="5">Whole plant</tissue>
    </source>
</reference>
<dbReference type="InterPro" id="IPR036312">
    <property type="entry name" value="Bifun_inhib/LTP/seed_sf"/>
</dbReference>
<keyword evidence="2" id="KW-0446">Lipid-binding</keyword>